<organism evidence="13 14">
    <name type="scientific">Pontoporia blainvillei</name>
    <name type="common">Franciscana</name>
    <name type="synonym">Delphinus blainvillei</name>
    <dbReference type="NCBI Taxonomy" id="48723"/>
    <lineage>
        <taxon>Eukaryota</taxon>
        <taxon>Metazoa</taxon>
        <taxon>Chordata</taxon>
        <taxon>Craniata</taxon>
        <taxon>Vertebrata</taxon>
        <taxon>Euteleostomi</taxon>
        <taxon>Mammalia</taxon>
        <taxon>Eutheria</taxon>
        <taxon>Laurasiatheria</taxon>
        <taxon>Artiodactyla</taxon>
        <taxon>Whippomorpha</taxon>
        <taxon>Cetacea</taxon>
        <taxon>Odontoceti</taxon>
        <taxon>Pontoporiidae</taxon>
        <taxon>Pontoporia</taxon>
    </lineage>
</organism>
<keyword evidence="4" id="KW-0732">Signal</keyword>
<feature type="transmembrane region" description="Helical" evidence="11">
    <location>
        <begin position="169"/>
        <end position="191"/>
    </location>
</feature>
<reference evidence="13" key="1">
    <citation type="submission" date="2018-05" db="EMBL/GenBank/DDBJ databases">
        <authorList>
            <person name="Pedro S.L.S."/>
            <person name="Freitas R.C."/>
            <person name="Barreto A.S."/>
            <person name="Lima A.O.S."/>
        </authorList>
    </citation>
    <scope>NUCLEOTIDE SEQUENCE</scope>
    <source>
        <strain evidence="13">BP203</strain>
        <tissue evidence="13">Muscle</tissue>
    </source>
</reference>
<dbReference type="PANTHER" id="PTHR11920">
    <property type="entry name" value="GUANYLYL CYCLASE"/>
    <property type="match status" value="1"/>
</dbReference>
<dbReference type="Gene3D" id="3.40.50.2300">
    <property type="match status" value="1"/>
</dbReference>
<evidence type="ECO:0000256" key="7">
    <source>
        <dbReference type="ARBA" id="ARBA00023136"/>
    </source>
</evidence>
<keyword evidence="9" id="KW-0325">Glycoprotein</keyword>
<proteinExistence type="predicted"/>
<protein>
    <submittedName>
        <fullName evidence="13">Atrial natriuretic peptide receptor B</fullName>
    </submittedName>
</protein>
<accession>A0ABX0S3T8</accession>
<evidence type="ECO:0000313" key="13">
    <source>
        <dbReference type="EMBL" id="NIG59728.1"/>
    </source>
</evidence>
<dbReference type="PRINTS" id="PR00255">
    <property type="entry name" value="NATPEPTIDER"/>
</dbReference>
<dbReference type="InterPro" id="IPR050401">
    <property type="entry name" value="Cyclic_nucleotide_synthase"/>
</dbReference>
<feature type="domain" description="Receptor ligand binding region" evidence="12">
    <location>
        <begin position="2"/>
        <end position="110"/>
    </location>
</feature>
<evidence type="ECO:0000256" key="1">
    <source>
        <dbReference type="ARBA" id="ARBA00001436"/>
    </source>
</evidence>
<evidence type="ECO:0000256" key="3">
    <source>
        <dbReference type="ARBA" id="ARBA00022692"/>
    </source>
</evidence>
<name>A0ABX0S3T8_PONBL</name>
<dbReference type="SUPFAM" id="SSF53822">
    <property type="entry name" value="Periplasmic binding protein-like I"/>
    <property type="match status" value="1"/>
</dbReference>
<evidence type="ECO:0000256" key="11">
    <source>
        <dbReference type="SAM" id="Phobius"/>
    </source>
</evidence>
<evidence type="ECO:0000256" key="6">
    <source>
        <dbReference type="ARBA" id="ARBA00022989"/>
    </source>
</evidence>
<evidence type="ECO:0000256" key="4">
    <source>
        <dbReference type="ARBA" id="ARBA00022729"/>
    </source>
</evidence>
<evidence type="ECO:0000256" key="5">
    <source>
        <dbReference type="ARBA" id="ARBA00022741"/>
    </source>
</evidence>
<comment type="caution">
    <text evidence="13">The sequence shown here is derived from an EMBL/GenBank/DDBJ whole genome shotgun (WGS) entry which is preliminary data.</text>
</comment>
<dbReference type="InterPro" id="IPR028082">
    <property type="entry name" value="Peripla_BP_I"/>
</dbReference>
<evidence type="ECO:0000256" key="8">
    <source>
        <dbReference type="ARBA" id="ARBA00023170"/>
    </source>
</evidence>
<evidence type="ECO:0000259" key="12">
    <source>
        <dbReference type="Pfam" id="PF01094"/>
    </source>
</evidence>
<comment type="catalytic activity">
    <reaction evidence="1">
        <text>GTP = 3',5'-cyclic GMP + diphosphate</text>
        <dbReference type="Rhea" id="RHEA:13665"/>
        <dbReference type="ChEBI" id="CHEBI:33019"/>
        <dbReference type="ChEBI" id="CHEBI:37565"/>
        <dbReference type="ChEBI" id="CHEBI:57746"/>
        <dbReference type="EC" id="4.6.1.2"/>
    </reaction>
</comment>
<keyword evidence="10" id="KW-0456">Lyase</keyword>
<dbReference type="Pfam" id="PF01094">
    <property type="entry name" value="ANF_receptor"/>
    <property type="match status" value="1"/>
</dbReference>
<keyword evidence="8 13" id="KW-0675">Receptor</keyword>
<keyword evidence="14" id="KW-1185">Reference proteome</keyword>
<sequence>MVLVITYREPPNPEYQEFQSRLLIRAREDFGVELAPSLMNLIAGCFYDGILLYAEVLNETMQEGGTREDGLRIVEKMQGRRYHGNGEGVTGLVVMDKNNDRETDFVLWAMGDLDSGDFQPAAHYSGAEKQIWWTGRPIPWVKGAPPLDNPPCAFDLDDPSCDKTPLSTLAIVALGTGITFIMFGVSSFLIFRKLMLEKELASMLWRIRWEELQFGNSERYHKGAGSRLTLSLRGSSYGSLMTAHGKYQIFANTGHFKVNSRPLVLVPTISSCLIHICHLFP</sequence>
<keyword evidence="5" id="KW-0547">Nucleotide-binding</keyword>
<evidence type="ECO:0000256" key="9">
    <source>
        <dbReference type="ARBA" id="ARBA00023180"/>
    </source>
</evidence>
<dbReference type="PANTHER" id="PTHR11920:SF494">
    <property type="entry name" value="ATRIAL NATRIURETIC PEPTIDE RECEPTOR 2"/>
    <property type="match status" value="1"/>
</dbReference>
<evidence type="ECO:0000256" key="2">
    <source>
        <dbReference type="ARBA" id="ARBA00004479"/>
    </source>
</evidence>
<dbReference type="Proteomes" id="UP001165941">
    <property type="component" value="Unassembled WGS sequence"/>
</dbReference>
<evidence type="ECO:0000313" key="14">
    <source>
        <dbReference type="Proteomes" id="UP001165941"/>
    </source>
</evidence>
<dbReference type="EMBL" id="PGGH01126086">
    <property type="protein sequence ID" value="NIG59728.1"/>
    <property type="molecule type" value="Genomic_DNA"/>
</dbReference>
<keyword evidence="6 11" id="KW-1133">Transmembrane helix</keyword>
<evidence type="ECO:0000256" key="10">
    <source>
        <dbReference type="ARBA" id="ARBA00023239"/>
    </source>
</evidence>
<comment type="subcellular location">
    <subcellularLocation>
        <location evidence="2">Membrane</location>
        <topology evidence="2">Single-pass type I membrane protein</topology>
    </subcellularLocation>
</comment>
<dbReference type="InterPro" id="IPR001828">
    <property type="entry name" value="ANF_lig-bd_rcpt"/>
</dbReference>
<dbReference type="InterPro" id="IPR001170">
    <property type="entry name" value="ANPR/GUC"/>
</dbReference>
<keyword evidence="3 11" id="KW-0812">Transmembrane</keyword>
<keyword evidence="7 11" id="KW-0472">Membrane</keyword>
<gene>
    <name evidence="13" type="ORF">BU61_7115</name>
</gene>